<dbReference type="PANTHER" id="PTHR10796:SF130">
    <property type="entry name" value="PATCHED DOMAIN-CONTAINING PROTEIN 3-LIKE PROTEIN"/>
    <property type="match status" value="1"/>
</dbReference>
<dbReference type="Pfam" id="PF12349">
    <property type="entry name" value="Sterol-sensing"/>
    <property type="match status" value="1"/>
</dbReference>
<dbReference type="SUPFAM" id="SSF82866">
    <property type="entry name" value="Multidrug efflux transporter AcrB transmembrane domain"/>
    <property type="match status" value="2"/>
</dbReference>
<dbReference type="PROSITE" id="PS50156">
    <property type="entry name" value="SSD"/>
    <property type="match status" value="1"/>
</dbReference>
<proteinExistence type="inferred from homology"/>
<reference evidence="4" key="1">
    <citation type="submission" date="2015-09" db="EMBL/GenBank/DDBJ databases">
        <title>De novo assembly of Pectinophora gossypiella (Pink Bollworm) gut transcriptome.</title>
        <authorList>
            <person name="Tassone E.E."/>
        </authorList>
    </citation>
    <scope>NUCLEOTIDE SEQUENCE</scope>
</reference>
<dbReference type="InterPro" id="IPR051697">
    <property type="entry name" value="Patched_domain-protein"/>
</dbReference>
<evidence type="ECO:0000259" key="3">
    <source>
        <dbReference type="PROSITE" id="PS50156"/>
    </source>
</evidence>
<dbReference type="Gene3D" id="1.20.1640.10">
    <property type="entry name" value="Multidrug efflux transporter AcrB transmembrane domain"/>
    <property type="match status" value="2"/>
</dbReference>
<sequence length="932" mass="105893">MSTKNKVSSYSGLKSPQRIWEKLSSTLVHFVERIFFTLGVIVARHPWRTIAITWTFLLLSCIGLMRFHIEKNPLKLWVPPESDFLTDTNWYIEKFGTGFRLQRILIVADDVLDPEVLMKIYNITKEVESLQIKTVNETISIKSLCYEVPVVNFYTEDKKSEGDFSDPTLWADDDFYCSFLETFPVDCLRYNVLDLWKNDLEQISNVTKDNIITKIVETKTNPVTGHPTDFSKLLGGVKKSASGDIVSASSVLLTWYTQVNMSEVDLNAVGNLVGTEDWVSLPLAMWETEFLGLMHSISNNASEIKIYYEAGRSFGDVSGQAMFQEMDKLFVGVALMFLYILYALSRFNWLEIKFTLGSVGMLCIGMAYITAISWCSVFEIPFGPVHSSLPFLLMGLGIDDMFVMNACWENLSDTESRKSLPVKVGLMLKHAGVSIVITSFTDIVALLIGAITILPSLKSFCIYAAAGVFFIFCYSVTYYVAIFTLDVRRMEANRNGIFYCYRHKHRINMSVKKTWFQKMLSLFYKNIVFTVPGKSVVILFTVIMTGFSTIAIFKLEQRFDPKWFIPEGTYYKDFLTNHETLYPEEGNAAFVFLGKMNYSTEFLNLYNMVQELKQKPYVKDMVDWVEPFREYVLANYDRDLKNTSTVADKDFNKYLSKFLFSSLGGRYQINIRFPETPHCGRPTGNVIASSFYFNYPRFEGPEEYIPAMNDVKHIVKSTNISTGDGYRSAWAKVFGNWVTDEIIAVEVERNIELALLCVMMCTVILITNLQMCLWIFICVLLTIVNVLGWMQRWAMTVDIVCCIGLELAIGLCVDYAAHVGHTFLTVTEGSREDRAHKTVTSIGSAVLLGGGSTLLSLSLLSMSKAYTFKAFFKIFLLVILFGLFNGLIFLPVMLSLVGPNAYKPPHDKNNKTEIVELNGKERFASDKNIEDG</sequence>
<dbReference type="InterPro" id="IPR000731">
    <property type="entry name" value="SSD"/>
</dbReference>
<gene>
    <name evidence="4" type="ORF">g.12798</name>
</gene>
<evidence type="ECO:0000256" key="2">
    <source>
        <dbReference type="SAM" id="Phobius"/>
    </source>
</evidence>
<feature type="transmembrane region" description="Helical" evidence="2">
    <location>
        <begin position="874"/>
        <end position="897"/>
    </location>
</feature>
<dbReference type="OrthoDB" id="6510177at2759"/>
<keyword evidence="2" id="KW-0472">Membrane</keyword>
<feature type="transmembrane region" description="Helical" evidence="2">
    <location>
        <begin position="797"/>
        <end position="818"/>
    </location>
</feature>
<name>A0A1E1WD18_PECGO</name>
<accession>A0A1E1WD18</accession>
<organism evidence="4">
    <name type="scientific">Pectinophora gossypiella</name>
    <name type="common">Cotton pink bollworm</name>
    <name type="synonym">Depressaria gossypiella</name>
    <dbReference type="NCBI Taxonomy" id="13191"/>
    <lineage>
        <taxon>Eukaryota</taxon>
        <taxon>Metazoa</taxon>
        <taxon>Ecdysozoa</taxon>
        <taxon>Arthropoda</taxon>
        <taxon>Hexapoda</taxon>
        <taxon>Insecta</taxon>
        <taxon>Pterygota</taxon>
        <taxon>Neoptera</taxon>
        <taxon>Endopterygota</taxon>
        <taxon>Lepidoptera</taxon>
        <taxon>Glossata</taxon>
        <taxon>Ditrysia</taxon>
        <taxon>Gelechioidea</taxon>
        <taxon>Gelechiidae</taxon>
        <taxon>Apatetrinae</taxon>
        <taxon>Pectinophora</taxon>
    </lineage>
</organism>
<dbReference type="EMBL" id="GDQN01006162">
    <property type="protein sequence ID" value="JAT84892.1"/>
    <property type="molecule type" value="Transcribed_RNA"/>
</dbReference>
<dbReference type="PANTHER" id="PTHR10796">
    <property type="entry name" value="PATCHED-RELATED"/>
    <property type="match status" value="1"/>
</dbReference>
<keyword evidence="2" id="KW-1133">Transmembrane helix</keyword>
<feature type="transmembrane region" description="Helical" evidence="2">
    <location>
        <begin position="389"/>
        <end position="411"/>
    </location>
</feature>
<feature type="domain" description="SSD" evidence="3">
    <location>
        <begin position="325"/>
        <end position="485"/>
    </location>
</feature>
<dbReference type="InterPro" id="IPR053958">
    <property type="entry name" value="HMGCR/SNAP/NPC1-like_SSD"/>
</dbReference>
<feature type="transmembrane region" description="Helical" evidence="2">
    <location>
        <begin position="838"/>
        <end position="862"/>
    </location>
</feature>
<feature type="transmembrane region" description="Helical" evidence="2">
    <location>
        <begin position="329"/>
        <end position="349"/>
    </location>
</feature>
<dbReference type="AlphaFoldDB" id="A0A1E1WD18"/>
<feature type="transmembrane region" description="Helical" evidence="2">
    <location>
        <begin position="49"/>
        <end position="67"/>
    </location>
</feature>
<evidence type="ECO:0000256" key="1">
    <source>
        <dbReference type="ARBA" id="ARBA00005585"/>
    </source>
</evidence>
<feature type="transmembrane region" description="Helical" evidence="2">
    <location>
        <begin position="527"/>
        <end position="553"/>
    </location>
</feature>
<keyword evidence="2" id="KW-0812">Transmembrane</keyword>
<evidence type="ECO:0000313" key="4">
    <source>
        <dbReference type="EMBL" id="JAT84892.1"/>
    </source>
</evidence>
<feature type="transmembrane region" description="Helical" evidence="2">
    <location>
        <begin position="773"/>
        <end position="790"/>
    </location>
</feature>
<comment type="similarity">
    <text evidence="1">Belongs to the patched family.</text>
</comment>
<feature type="transmembrane region" description="Helical" evidence="2">
    <location>
        <begin position="431"/>
        <end position="453"/>
    </location>
</feature>
<dbReference type="GO" id="GO:0016020">
    <property type="term" value="C:membrane"/>
    <property type="evidence" value="ECO:0007669"/>
    <property type="project" value="TreeGrafter"/>
</dbReference>
<protein>
    <recommendedName>
        <fullName evidence="3">SSD domain-containing protein</fullName>
    </recommendedName>
</protein>
<feature type="transmembrane region" description="Helical" evidence="2">
    <location>
        <begin position="460"/>
        <end position="481"/>
    </location>
</feature>
<feature type="transmembrane region" description="Helical" evidence="2">
    <location>
        <begin position="355"/>
        <end position="377"/>
    </location>
</feature>